<dbReference type="Proteomes" id="UP000231586">
    <property type="component" value="Unassembled WGS sequence"/>
</dbReference>
<dbReference type="InterPro" id="IPR025824">
    <property type="entry name" value="OB-fold_nuc-bd_dom"/>
</dbReference>
<dbReference type="EC" id="3.1.11.6" evidence="5"/>
<evidence type="ECO:0000256" key="2">
    <source>
        <dbReference type="ARBA" id="ARBA00022722"/>
    </source>
</evidence>
<dbReference type="Pfam" id="PF02601">
    <property type="entry name" value="Exonuc_VII_L"/>
    <property type="match status" value="1"/>
</dbReference>
<feature type="domain" description="Exonuclease VII large subunit C-terminal" evidence="8">
    <location>
        <begin position="146"/>
        <end position="337"/>
    </location>
</feature>
<dbReference type="EMBL" id="PGTZ01000006">
    <property type="protein sequence ID" value="PJI94666.1"/>
    <property type="molecule type" value="Genomic_DNA"/>
</dbReference>
<dbReference type="RefSeq" id="WP_211289326.1">
    <property type="nucleotide sequence ID" value="NZ_PGTZ01000006.1"/>
</dbReference>
<dbReference type="GO" id="GO:0005737">
    <property type="term" value="C:cytoplasm"/>
    <property type="evidence" value="ECO:0007669"/>
    <property type="project" value="UniProtKB-SubCell"/>
</dbReference>
<keyword evidence="3 5" id="KW-0378">Hydrolase</keyword>
<dbReference type="GO" id="GO:0008855">
    <property type="term" value="F:exodeoxyribonuclease VII activity"/>
    <property type="evidence" value="ECO:0007669"/>
    <property type="project" value="UniProtKB-UniRule"/>
</dbReference>
<evidence type="ECO:0000313" key="11">
    <source>
        <dbReference type="Proteomes" id="UP000231586"/>
    </source>
</evidence>
<feature type="region of interest" description="Disordered" evidence="7">
    <location>
        <begin position="412"/>
        <end position="444"/>
    </location>
</feature>
<evidence type="ECO:0000256" key="4">
    <source>
        <dbReference type="ARBA" id="ARBA00022839"/>
    </source>
</evidence>
<protein>
    <recommendedName>
        <fullName evidence="5">Exodeoxyribonuclease 7 large subunit</fullName>
        <ecNumber evidence="5">3.1.11.6</ecNumber>
    </recommendedName>
    <alternativeName>
        <fullName evidence="5">Exodeoxyribonuclease VII large subunit</fullName>
        <shortName evidence="5">Exonuclease VII large subunit</shortName>
    </alternativeName>
</protein>
<name>A0A2M8WUW9_9MICO</name>
<keyword evidence="11" id="KW-1185">Reference proteome</keyword>
<dbReference type="GO" id="GO:0003676">
    <property type="term" value="F:nucleic acid binding"/>
    <property type="evidence" value="ECO:0007669"/>
    <property type="project" value="InterPro"/>
</dbReference>
<dbReference type="PANTHER" id="PTHR30008">
    <property type="entry name" value="EXODEOXYRIBONUCLEASE 7 LARGE SUBUNIT"/>
    <property type="match status" value="1"/>
</dbReference>
<evidence type="ECO:0000256" key="1">
    <source>
        <dbReference type="ARBA" id="ARBA00022490"/>
    </source>
</evidence>
<comment type="similarity">
    <text evidence="5 6">Belongs to the XseA family.</text>
</comment>
<dbReference type="Pfam" id="PF13742">
    <property type="entry name" value="tRNA_anti_2"/>
    <property type="match status" value="1"/>
</dbReference>
<comment type="function">
    <text evidence="5">Bidirectionally degrades single-stranded DNA into large acid-insoluble oligonucleotides, which are then degraded further into small acid-soluble oligonucleotides.</text>
</comment>
<feature type="region of interest" description="Disordered" evidence="7">
    <location>
        <begin position="1"/>
        <end position="27"/>
    </location>
</feature>
<sequence length="444" mass="48109">MPPPSTPAPTPAPDLPARALDTTPENPWPVRLLSSKIEDYVSRMSPLWVEGQVVELNRRPGAGLQFMTLRDTDADMSLTVAMSTHVLAGHGDDVAPGAHVVVHARPGFWPRRGTLQLQAREIRAVGLGELLARIEHLRRVLAAEGLFDHDRKKPLPFLPGTVGLVCGRESKAEHDVVVNARERWPQVRFEIREVAVQGPSAVPQVSAAIAELDARPDVDVIVVARGGGAVEDLLPFSNETLVRAAAACSTPLVSAIGHETDAPLLDLVADYRASTPTDAARRIVPDVREERRGVALARERLRSAVRTRVDREQAGLDAFRSRPVLADPVTMIDRHEELVAHHLRMARRAFGDRVTAASAQVDRLAAQVRALSPAATLARGYAVVHGPDGHVVRRPDEVSVDDRLRLRLADGELTATVTAPAPGTAPPPTPKSKDRTTRTKGTRP</sequence>
<dbReference type="CDD" id="cd04489">
    <property type="entry name" value="ExoVII_LU_OBF"/>
    <property type="match status" value="1"/>
</dbReference>
<reference evidence="10 11" key="1">
    <citation type="submission" date="2017-11" db="EMBL/GenBank/DDBJ databases">
        <title>Genomic Encyclopedia of Archaeal and Bacterial Type Strains, Phase II (KMG-II): From Individual Species to Whole Genera.</title>
        <authorList>
            <person name="Goeker M."/>
        </authorList>
    </citation>
    <scope>NUCLEOTIDE SEQUENCE [LARGE SCALE GENOMIC DNA]</scope>
    <source>
        <strain evidence="10 11">DSM 22413</strain>
    </source>
</reference>
<dbReference type="PANTHER" id="PTHR30008:SF0">
    <property type="entry name" value="EXODEOXYRIBONUCLEASE 7 LARGE SUBUNIT"/>
    <property type="match status" value="1"/>
</dbReference>
<evidence type="ECO:0000259" key="9">
    <source>
        <dbReference type="Pfam" id="PF13742"/>
    </source>
</evidence>
<comment type="subunit">
    <text evidence="5">Heterooligomer composed of large and small subunits.</text>
</comment>
<evidence type="ECO:0000256" key="3">
    <source>
        <dbReference type="ARBA" id="ARBA00022801"/>
    </source>
</evidence>
<evidence type="ECO:0000256" key="7">
    <source>
        <dbReference type="SAM" id="MobiDB-lite"/>
    </source>
</evidence>
<evidence type="ECO:0000256" key="5">
    <source>
        <dbReference type="HAMAP-Rule" id="MF_00378"/>
    </source>
</evidence>
<dbReference type="NCBIfam" id="TIGR00237">
    <property type="entry name" value="xseA"/>
    <property type="match status" value="1"/>
</dbReference>
<feature type="compositionally biased region" description="Pro residues" evidence="7">
    <location>
        <begin position="1"/>
        <end position="14"/>
    </location>
</feature>
<keyword evidence="4 5" id="KW-0269">Exonuclease</keyword>
<dbReference type="GO" id="GO:0009318">
    <property type="term" value="C:exodeoxyribonuclease VII complex"/>
    <property type="evidence" value="ECO:0007669"/>
    <property type="project" value="UniProtKB-UniRule"/>
</dbReference>
<dbReference type="InterPro" id="IPR003753">
    <property type="entry name" value="Exonuc_VII_L"/>
</dbReference>
<dbReference type="AlphaFoldDB" id="A0A2M8WUW9"/>
<feature type="domain" description="OB-fold nucleic acid binding" evidence="9">
    <location>
        <begin position="29"/>
        <end position="123"/>
    </location>
</feature>
<keyword evidence="1 5" id="KW-0963">Cytoplasm</keyword>
<dbReference type="GO" id="GO:0006308">
    <property type="term" value="P:DNA catabolic process"/>
    <property type="evidence" value="ECO:0007669"/>
    <property type="project" value="UniProtKB-UniRule"/>
</dbReference>
<dbReference type="InterPro" id="IPR020579">
    <property type="entry name" value="Exonuc_VII_lsu_C"/>
</dbReference>
<comment type="catalytic activity">
    <reaction evidence="5 6">
        <text>Exonucleolytic cleavage in either 5'- to 3'- or 3'- to 5'-direction to yield nucleoside 5'-phosphates.</text>
        <dbReference type="EC" id="3.1.11.6"/>
    </reaction>
</comment>
<keyword evidence="2 5" id="KW-0540">Nuclease</keyword>
<proteinExistence type="inferred from homology"/>
<dbReference type="HAMAP" id="MF_00378">
    <property type="entry name" value="Exonuc_7_L"/>
    <property type="match status" value="1"/>
</dbReference>
<evidence type="ECO:0000313" key="10">
    <source>
        <dbReference type="EMBL" id="PJI94666.1"/>
    </source>
</evidence>
<organism evidence="10 11">
    <name type="scientific">Luteimicrobium subarcticum</name>
    <dbReference type="NCBI Taxonomy" id="620910"/>
    <lineage>
        <taxon>Bacteria</taxon>
        <taxon>Bacillati</taxon>
        <taxon>Actinomycetota</taxon>
        <taxon>Actinomycetes</taxon>
        <taxon>Micrococcales</taxon>
        <taxon>Luteimicrobium</taxon>
    </lineage>
</organism>
<gene>
    <name evidence="5" type="primary">xseA</name>
    <name evidence="10" type="ORF">CLV34_0511</name>
</gene>
<accession>A0A2M8WUW9</accession>
<evidence type="ECO:0000256" key="6">
    <source>
        <dbReference type="RuleBase" id="RU004355"/>
    </source>
</evidence>
<evidence type="ECO:0000259" key="8">
    <source>
        <dbReference type="Pfam" id="PF02601"/>
    </source>
</evidence>
<comment type="subcellular location">
    <subcellularLocation>
        <location evidence="5 6">Cytoplasm</location>
    </subcellularLocation>
</comment>
<comment type="caution">
    <text evidence="10">The sequence shown here is derived from an EMBL/GenBank/DDBJ whole genome shotgun (WGS) entry which is preliminary data.</text>
</comment>